<sequence length="416" mass="46897">MSGFQQDCSEFLKYLLDQLHEQETRHQKNTQNALDVQPNSSDSLQQNGGQDSTLIKDYFGGMMTSTIKCLNCGQESSKKEMFIDLPLAFPEYGSSVGQKSLIGGSSSKSKEQMQAPVSESSTTTDVEERNCLHLNDLLKHYLKPEKLTGDNKYHCENCGGLQEGERSLKIVETPEYLILTLLRFSYDTRLQSRSKVFREVKYPKTLLVPVSDHRSDTSEAKHDRSVSFGSEIASRLETCGVVMGLDNADVYSLCSVVIHSGTSSDCGHYYCYARHSDLSSSSLPEATGQTTNEDDIDFLDDKWYLFNDSRVSYASYSSFCNVSQRFTKDTAYVLMYRKVDGDKLKGSTTRHSDQSIRLSKTDTPLREDLRAAVVKDNKSYLQVTMVTYLWKTACVGFECDSKLYCKIDQAKIMNNI</sequence>
<reference evidence="3" key="1">
    <citation type="journal article" date="2019" name="bioRxiv">
        <title>The Genome of the Zebra Mussel, Dreissena polymorpha: A Resource for Invasive Species Research.</title>
        <authorList>
            <person name="McCartney M.A."/>
            <person name="Auch B."/>
            <person name="Kono T."/>
            <person name="Mallez S."/>
            <person name="Zhang Y."/>
            <person name="Obille A."/>
            <person name="Becker A."/>
            <person name="Abrahante J.E."/>
            <person name="Garbe J."/>
            <person name="Badalamenti J.P."/>
            <person name="Herman A."/>
            <person name="Mangelson H."/>
            <person name="Liachko I."/>
            <person name="Sullivan S."/>
            <person name="Sone E.D."/>
            <person name="Koren S."/>
            <person name="Silverstein K.A.T."/>
            <person name="Beckman K.B."/>
            <person name="Gohl D.M."/>
        </authorList>
    </citation>
    <scope>NUCLEOTIDE SEQUENCE</scope>
    <source>
        <strain evidence="3">Duluth1</strain>
        <tissue evidence="3">Whole animal</tissue>
    </source>
</reference>
<feature type="region of interest" description="Disordered" evidence="1">
    <location>
        <begin position="23"/>
        <end position="49"/>
    </location>
</feature>
<reference evidence="3" key="2">
    <citation type="submission" date="2020-11" db="EMBL/GenBank/DDBJ databases">
        <authorList>
            <person name="McCartney M.A."/>
            <person name="Auch B."/>
            <person name="Kono T."/>
            <person name="Mallez S."/>
            <person name="Becker A."/>
            <person name="Gohl D.M."/>
            <person name="Silverstein K.A.T."/>
            <person name="Koren S."/>
            <person name="Bechman K.B."/>
            <person name="Herman A."/>
            <person name="Abrahante J.E."/>
            <person name="Garbe J."/>
        </authorList>
    </citation>
    <scope>NUCLEOTIDE SEQUENCE</scope>
    <source>
        <strain evidence="3">Duluth1</strain>
        <tissue evidence="3">Whole animal</tissue>
    </source>
</reference>
<dbReference type="GO" id="GO:0005829">
    <property type="term" value="C:cytosol"/>
    <property type="evidence" value="ECO:0007669"/>
    <property type="project" value="TreeGrafter"/>
</dbReference>
<dbReference type="EMBL" id="JAIWYP010000004">
    <property type="protein sequence ID" value="KAH3842595.1"/>
    <property type="molecule type" value="Genomic_DNA"/>
</dbReference>
<dbReference type="GO" id="GO:0004843">
    <property type="term" value="F:cysteine-type deubiquitinase activity"/>
    <property type="evidence" value="ECO:0007669"/>
    <property type="project" value="InterPro"/>
</dbReference>
<evidence type="ECO:0000256" key="1">
    <source>
        <dbReference type="SAM" id="MobiDB-lite"/>
    </source>
</evidence>
<proteinExistence type="predicted"/>
<evidence type="ECO:0000313" key="4">
    <source>
        <dbReference type="Proteomes" id="UP000828390"/>
    </source>
</evidence>
<dbReference type="Pfam" id="PF00443">
    <property type="entry name" value="UCH"/>
    <property type="match status" value="1"/>
</dbReference>
<dbReference type="PROSITE" id="PS50235">
    <property type="entry name" value="USP_3"/>
    <property type="match status" value="1"/>
</dbReference>
<dbReference type="GO" id="GO:0016579">
    <property type="term" value="P:protein deubiquitination"/>
    <property type="evidence" value="ECO:0007669"/>
    <property type="project" value="InterPro"/>
</dbReference>
<keyword evidence="4" id="KW-1185">Reference proteome</keyword>
<dbReference type="PANTHER" id="PTHR24006">
    <property type="entry name" value="UBIQUITIN CARBOXYL-TERMINAL HYDROLASE"/>
    <property type="match status" value="1"/>
</dbReference>
<feature type="compositionally biased region" description="Polar residues" evidence="1">
    <location>
        <begin position="115"/>
        <end position="124"/>
    </location>
</feature>
<name>A0A9D4QUE1_DREPO</name>
<feature type="compositionally biased region" description="Polar residues" evidence="1">
    <location>
        <begin position="29"/>
        <end position="49"/>
    </location>
</feature>
<dbReference type="SUPFAM" id="SSF54001">
    <property type="entry name" value="Cysteine proteinases"/>
    <property type="match status" value="1"/>
</dbReference>
<dbReference type="InterPro" id="IPR050164">
    <property type="entry name" value="Peptidase_C19"/>
</dbReference>
<gene>
    <name evidence="3" type="ORF">DPMN_116093</name>
</gene>
<dbReference type="AlphaFoldDB" id="A0A9D4QUE1"/>
<dbReference type="GO" id="GO:0005634">
    <property type="term" value="C:nucleus"/>
    <property type="evidence" value="ECO:0007669"/>
    <property type="project" value="TreeGrafter"/>
</dbReference>
<feature type="domain" description="USP" evidence="2">
    <location>
        <begin position="1"/>
        <end position="339"/>
    </location>
</feature>
<dbReference type="InterPro" id="IPR038765">
    <property type="entry name" value="Papain-like_cys_pep_sf"/>
</dbReference>
<comment type="caution">
    <text evidence="3">The sequence shown here is derived from an EMBL/GenBank/DDBJ whole genome shotgun (WGS) entry which is preliminary data.</text>
</comment>
<evidence type="ECO:0000259" key="2">
    <source>
        <dbReference type="PROSITE" id="PS50235"/>
    </source>
</evidence>
<accession>A0A9D4QUE1</accession>
<evidence type="ECO:0000313" key="3">
    <source>
        <dbReference type="EMBL" id="KAH3842595.1"/>
    </source>
</evidence>
<protein>
    <recommendedName>
        <fullName evidence="2">USP domain-containing protein</fullName>
    </recommendedName>
</protein>
<feature type="region of interest" description="Disordered" evidence="1">
    <location>
        <begin position="103"/>
        <end position="125"/>
    </location>
</feature>
<dbReference type="PANTHER" id="PTHR24006:SF908">
    <property type="entry name" value="DEUBIQUITINATING APOPTOTIC INHIBITOR, ISOFORM A"/>
    <property type="match status" value="1"/>
</dbReference>
<dbReference type="PROSITE" id="PS00973">
    <property type="entry name" value="USP_2"/>
    <property type="match status" value="1"/>
</dbReference>
<dbReference type="InterPro" id="IPR028889">
    <property type="entry name" value="USP"/>
</dbReference>
<dbReference type="InterPro" id="IPR001394">
    <property type="entry name" value="Peptidase_C19_UCH"/>
</dbReference>
<dbReference type="Proteomes" id="UP000828390">
    <property type="component" value="Unassembled WGS sequence"/>
</dbReference>
<organism evidence="3 4">
    <name type="scientific">Dreissena polymorpha</name>
    <name type="common">Zebra mussel</name>
    <name type="synonym">Mytilus polymorpha</name>
    <dbReference type="NCBI Taxonomy" id="45954"/>
    <lineage>
        <taxon>Eukaryota</taxon>
        <taxon>Metazoa</taxon>
        <taxon>Spiralia</taxon>
        <taxon>Lophotrochozoa</taxon>
        <taxon>Mollusca</taxon>
        <taxon>Bivalvia</taxon>
        <taxon>Autobranchia</taxon>
        <taxon>Heteroconchia</taxon>
        <taxon>Euheterodonta</taxon>
        <taxon>Imparidentia</taxon>
        <taxon>Neoheterodontei</taxon>
        <taxon>Myida</taxon>
        <taxon>Dreissenoidea</taxon>
        <taxon>Dreissenidae</taxon>
        <taxon>Dreissena</taxon>
    </lineage>
</organism>
<dbReference type="InterPro" id="IPR018200">
    <property type="entry name" value="USP_CS"/>
</dbReference>
<dbReference type="Gene3D" id="3.90.70.10">
    <property type="entry name" value="Cysteine proteinases"/>
    <property type="match status" value="1"/>
</dbReference>